<dbReference type="RefSeq" id="WP_126482483.1">
    <property type="nucleotide sequence ID" value="NZ_RXNS01000005.1"/>
</dbReference>
<evidence type="ECO:0000259" key="2">
    <source>
        <dbReference type="Pfam" id="PF16254"/>
    </source>
</evidence>
<feature type="domain" description="DUF4910" evidence="2">
    <location>
        <begin position="4"/>
        <end position="340"/>
    </location>
</feature>
<feature type="domain" description="DUF2172" evidence="1">
    <location>
        <begin position="53"/>
        <end position="146"/>
    </location>
</feature>
<dbReference type="Pfam" id="PF09940">
    <property type="entry name" value="DUF2172"/>
    <property type="match status" value="1"/>
</dbReference>
<dbReference type="Pfam" id="PF16254">
    <property type="entry name" value="DUF4910"/>
    <property type="match status" value="1"/>
</dbReference>
<dbReference type="EMBL" id="RXNS01000005">
    <property type="protein sequence ID" value="RTR05343.1"/>
    <property type="molecule type" value="Genomic_DNA"/>
</dbReference>
<reference evidence="3 4" key="1">
    <citation type="submission" date="2018-12" db="EMBL/GenBank/DDBJ databases">
        <authorList>
            <person name="Yu L."/>
        </authorList>
    </citation>
    <scope>NUCLEOTIDE SEQUENCE [LARGE SCALE GENOMIC DNA]</scope>
    <source>
        <strain evidence="3 4">11S</strain>
    </source>
</reference>
<proteinExistence type="predicted"/>
<evidence type="ECO:0000313" key="3">
    <source>
        <dbReference type="EMBL" id="RTR05343.1"/>
    </source>
</evidence>
<comment type="caution">
    <text evidence="3">The sequence shown here is derived from an EMBL/GenBank/DDBJ whole genome shotgun (WGS) entry which is preliminary data.</text>
</comment>
<organism evidence="3 4">
    <name type="scientific">Halomonas nitroreducens</name>
    <dbReference type="NCBI Taxonomy" id="447425"/>
    <lineage>
        <taxon>Bacteria</taxon>
        <taxon>Pseudomonadati</taxon>
        <taxon>Pseudomonadota</taxon>
        <taxon>Gammaproteobacteria</taxon>
        <taxon>Oceanospirillales</taxon>
        <taxon>Halomonadaceae</taxon>
        <taxon>Halomonas</taxon>
    </lineage>
</organism>
<name>A0A431V652_9GAMM</name>
<dbReference type="InterPro" id="IPR032610">
    <property type="entry name" value="DUF2172"/>
</dbReference>
<protein>
    <submittedName>
        <fullName evidence="3">DUF4910 domain-containing protein</fullName>
    </submittedName>
</protein>
<gene>
    <name evidence="3" type="ORF">EKG36_07095</name>
</gene>
<dbReference type="Proteomes" id="UP000267400">
    <property type="component" value="Unassembled WGS sequence"/>
</dbReference>
<evidence type="ECO:0000313" key="4">
    <source>
        <dbReference type="Proteomes" id="UP000267400"/>
    </source>
</evidence>
<dbReference type="Gene3D" id="3.50.30.90">
    <property type="match status" value="1"/>
</dbReference>
<dbReference type="InterPro" id="IPR032589">
    <property type="entry name" value="DUF4910"/>
</dbReference>
<dbReference type="Gene3D" id="3.40.630.10">
    <property type="entry name" value="Zn peptidases"/>
    <property type="match status" value="1"/>
</dbReference>
<evidence type="ECO:0000259" key="1">
    <source>
        <dbReference type="Pfam" id="PF09940"/>
    </source>
</evidence>
<dbReference type="AlphaFoldDB" id="A0A431V652"/>
<dbReference type="SUPFAM" id="SSF53187">
    <property type="entry name" value="Zn-dependent exopeptidases"/>
    <property type="match status" value="1"/>
</dbReference>
<keyword evidence="4" id="KW-1185">Reference proteome</keyword>
<accession>A0A431V652</accession>
<dbReference type="OrthoDB" id="9765654at2"/>
<sequence>MMTLLRDLTPLNRVICSRDMDVTVAYLKERLPFQEHTYPADVPYNGWVIPPSWDVRRAQIIHRGRVIYDGRHHPLAVISLSTSFEGTVDREELRRHLHYDHRYPDAIPFHFRQLFRSWQRDWGFCVPQTFYDELAEGDYEVIIETEEGAGTLKALTLDLPGRTSDTVVFGANLDHPGVANDGLSGVAVGIALFEALIRRREPARFGYRLVLAPGIMGNEYYLGHLPREQRECLLEGVMLEMLGSSTELTLQFSRGQQSNLELALAAVLERRDCRHRTGAFARWLINDEYIWEAYGIPMASLSRYPYPEYHCDRDSVERIRPERLEEAVAVLQEAVELLESGAVVRKRFTGNICLSHPDYDLYVDPGQVAFGDVPDERRRKLRQLMELVPTLTRPTGVALLAERVGLPVSTVEEYLGEWARRGLVELS</sequence>